<dbReference type="InterPro" id="IPR012655">
    <property type="entry name" value="YrzI"/>
</dbReference>
<evidence type="ECO:0000313" key="2">
    <source>
        <dbReference type="Proteomes" id="UP000295689"/>
    </source>
</evidence>
<accession>A0A4R2BD64</accession>
<protein>
    <submittedName>
        <fullName evidence="1">Uncharacterized protein (TIGR02413 family)</fullName>
    </submittedName>
</protein>
<dbReference type="Proteomes" id="UP000295689">
    <property type="component" value="Unassembled WGS sequence"/>
</dbReference>
<keyword evidence="2" id="KW-1185">Reference proteome</keyword>
<reference evidence="1 2" key="1">
    <citation type="journal article" date="2015" name="Stand. Genomic Sci.">
        <title>Genomic Encyclopedia of Bacterial and Archaeal Type Strains, Phase III: the genomes of soil and plant-associated and newly described type strains.</title>
        <authorList>
            <person name="Whitman W.B."/>
            <person name="Woyke T."/>
            <person name="Klenk H.P."/>
            <person name="Zhou Y."/>
            <person name="Lilburn T.G."/>
            <person name="Beck B.J."/>
            <person name="De Vos P."/>
            <person name="Vandamme P."/>
            <person name="Eisen J.A."/>
            <person name="Garrity G."/>
            <person name="Hugenholtz P."/>
            <person name="Kyrpides N.C."/>
        </authorList>
    </citation>
    <scope>NUCLEOTIDE SEQUENCE [LARGE SCALE GENOMIC DNA]</scope>
    <source>
        <strain evidence="1 2">CV53</strain>
    </source>
</reference>
<dbReference type="EMBL" id="SLVV01000007">
    <property type="protein sequence ID" value="TCN24626.1"/>
    <property type="molecule type" value="Genomic_DNA"/>
</dbReference>
<dbReference type="RefSeq" id="WP_132007555.1">
    <property type="nucleotide sequence ID" value="NZ_JABUHM010000005.1"/>
</dbReference>
<dbReference type="AlphaFoldDB" id="A0A4R2BD64"/>
<organism evidence="1 2">
    <name type="scientific">Mesobacillus foraminis</name>
    <dbReference type="NCBI Taxonomy" id="279826"/>
    <lineage>
        <taxon>Bacteria</taxon>
        <taxon>Bacillati</taxon>
        <taxon>Bacillota</taxon>
        <taxon>Bacilli</taxon>
        <taxon>Bacillales</taxon>
        <taxon>Bacillaceae</taxon>
        <taxon>Mesobacillus</taxon>
    </lineage>
</organism>
<name>A0A4R2BD64_9BACI</name>
<proteinExistence type="predicted"/>
<gene>
    <name evidence="1" type="ORF">EV146_107334</name>
</gene>
<dbReference type="Pfam" id="PF09501">
    <property type="entry name" value="Bac_small_YrzI"/>
    <property type="match status" value="1"/>
</dbReference>
<sequence>MTLNILFFTIIIKRRQMTQEEAEHNDMVEKLLEENKARQAKMMRQF</sequence>
<evidence type="ECO:0000313" key="1">
    <source>
        <dbReference type="EMBL" id="TCN24626.1"/>
    </source>
</evidence>
<comment type="caution">
    <text evidence="1">The sequence shown here is derived from an EMBL/GenBank/DDBJ whole genome shotgun (WGS) entry which is preliminary data.</text>
</comment>